<dbReference type="Pfam" id="PF11960">
    <property type="entry name" value="DUF3474"/>
    <property type="match status" value="1"/>
</dbReference>
<dbReference type="PANTHER" id="PTHR32100">
    <property type="entry name" value="OMEGA-6 FATTY ACID DESATURASE, CHLOROPLASTIC"/>
    <property type="match status" value="1"/>
</dbReference>
<evidence type="ECO:0000256" key="4">
    <source>
        <dbReference type="ARBA" id="ARBA00022516"/>
    </source>
</evidence>
<name>A0A6A3AQV7_HIBSY</name>
<reference evidence="13" key="1">
    <citation type="submission" date="2019-09" db="EMBL/GenBank/DDBJ databases">
        <title>Draft genome information of white flower Hibiscus syriacus.</title>
        <authorList>
            <person name="Kim Y.-M."/>
        </authorList>
    </citation>
    <scope>NUCLEOTIDE SEQUENCE [LARGE SCALE GENOMIC DNA]</scope>
    <source>
        <strain evidence="13">YM2019G1</strain>
    </source>
</reference>
<dbReference type="GO" id="GO:0006636">
    <property type="term" value="P:unsaturated fatty acid biosynthetic process"/>
    <property type="evidence" value="ECO:0007669"/>
    <property type="project" value="UniProtKB-UniPathway"/>
</dbReference>
<protein>
    <recommendedName>
        <fullName evidence="15">Fatty acid desaturase domain-containing protein</fullName>
    </recommendedName>
</protein>
<keyword evidence="7" id="KW-0443">Lipid metabolism</keyword>
<dbReference type="InterPro" id="IPR021863">
    <property type="entry name" value="FAS_N"/>
</dbReference>
<dbReference type="Proteomes" id="UP000436088">
    <property type="component" value="Unassembled WGS sequence"/>
</dbReference>
<feature type="domain" description="Fatty acid desaturase" evidence="11">
    <location>
        <begin position="35"/>
        <end position="139"/>
    </location>
</feature>
<keyword evidence="14" id="KW-1185">Reference proteome</keyword>
<evidence type="ECO:0000256" key="3">
    <source>
        <dbReference type="ARBA" id="ARBA00009295"/>
    </source>
</evidence>
<comment type="subcellular location">
    <subcellularLocation>
        <location evidence="1">Membrane</location>
    </subcellularLocation>
</comment>
<keyword evidence="4" id="KW-0444">Lipid biosynthesis</keyword>
<feature type="transmembrane region" description="Helical" evidence="10">
    <location>
        <begin position="35"/>
        <end position="55"/>
    </location>
</feature>
<evidence type="ECO:0000313" key="13">
    <source>
        <dbReference type="EMBL" id="KAE8705625.1"/>
    </source>
</evidence>
<keyword evidence="10" id="KW-1133">Transmembrane helix</keyword>
<evidence type="ECO:0000259" key="12">
    <source>
        <dbReference type="Pfam" id="PF11960"/>
    </source>
</evidence>
<accession>A0A6A3AQV7</accession>
<keyword evidence="6" id="KW-0560">Oxidoreductase</keyword>
<evidence type="ECO:0000256" key="9">
    <source>
        <dbReference type="ARBA" id="ARBA00023160"/>
    </source>
</evidence>
<evidence type="ECO:0008006" key="15">
    <source>
        <dbReference type="Google" id="ProtNLM"/>
    </source>
</evidence>
<comment type="pathway">
    <text evidence="2">Lipid metabolism; polyunsaturated fatty acid biosynthesis.</text>
</comment>
<evidence type="ECO:0000259" key="11">
    <source>
        <dbReference type="Pfam" id="PF00487"/>
    </source>
</evidence>
<dbReference type="InterPro" id="IPR012171">
    <property type="entry name" value="Fatty_acid_desaturase"/>
</dbReference>
<keyword evidence="9" id="KW-0275">Fatty acid biosynthesis</keyword>
<evidence type="ECO:0000256" key="2">
    <source>
        <dbReference type="ARBA" id="ARBA00005105"/>
    </source>
</evidence>
<evidence type="ECO:0000256" key="1">
    <source>
        <dbReference type="ARBA" id="ARBA00004370"/>
    </source>
</evidence>
<keyword evidence="8 10" id="KW-0472">Membrane</keyword>
<gene>
    <name evidence="13" type="ORF">F3Y22_tig00110419pilonHSYRG00075</name>
</gene>
<evidence type="ECO:0000256" key="8">
    <source>
        <dbReference type="ARBA" id="ARBA00023136"/>
    </source>
</evidence>
<comment type="caution">
    <text evidence="13">The sequence shown here is derived from an EMBL/GenBank/DDBJ whole genome shotgun (WGS) entry which is preliminary data.</text>
</comment>
<proteinExistence type="inferred from homology"/>
<dbReference type="GO" id="GO:0016717">
    <property type="term" value="F:oxidoreductase activity, acting on paired donors, with oxidation of a pair of donors resulting in the reduction of molecular oxygen to two molecules of water"/>
    <property type="evidence" value="ECO:0007669"/>
    <property type="project" value="InterPro"/>
</dbReference>
<dbReference type="Pfam" id="PF00487">
    <property type="entry name" value="FA_desaturase"/>
    <property type="match status" value="1"/>
</dbReference>
<sequence>MENKDDFDASAAPPFHIADIRAAIPKHSASYLNTWFFWPLYWVAQGTIFWALFVLGHDCGHGSFSHDPVLNNVVEQILHSAILVRYHGWRLSHKTHHQNHGNVEKDESWVPESLDDPDIFKKFLCGSGALLKWHRSPEKTGSHFNPYSTLFSPQDRKPLQLDCNGRSPCLFLFCVWFIHDIHHHGYERKLPSYRGKAESKGYQVKVQGSWNVIVE</sequence>
<evidence type="ECO:0000256" key="5">
    <source>
        <dbReference type="ARBA" id="ARBA00022832"/>
    </source>
</evidence>
<dbReference type="UniPathway" id="UPA00658"/>
<dbReference type="GO" id="GO:0016020">
    <property type="term" value="C:membrane"/>
    <property type="evidence" value="ECO:0007669"/>
    <property type="project" value="UniProtKB-SubCell"/>
</dbReference>
<evidence type="ECO:0000256" key="10">
    <source>
        <dbReference type="SAM" id="Phobius"/>
    </source>
</evidence>
<dbReference type="EMBL" id="VEPZ02000980">
    <property type="protein sequence ID" value="KAE8705625.1"/>
    <property type="molecule type" value="Genomic_DNA"/>
</dbReference>
<dbReference type="AlphaFoldDB" id="A0A6A3AQV7"/>
<keyword evidence="10" id="KW-0812">Transmembrane</keyword>
<dbReference type="InterPro" id="IPR005804">
    <property type="entry name" value="FA_desaturase_dom"/>
</dbReference>
<evidence type="ECO:0000256" key="7">
    <source>
        <dbReference type="ARBA" id="ARBA00023098"/>
    </source>
</evidence>
<evidence type="ECO:0000256" key="6">
    <source>
        <dbReference type="ARBA" id="ARBA00023002"/>
    </source>
</evidence>
<keyword evidence="5" id="KW-0276">Fatty acid metabolism</keyword>
<evidence type="ECO:0000313" key="14">
    <source>
        <dbReference type="Proteomes" id="UP000436088"/>
    </source>
</evidence>
<organism evidence="13 14">
    <name type="scientific">Hibiscus syriacus</name>
    <name type="common">Rose of Sharon</name>
    <dbReference type="NCBI Taxonomy" id="106335"/>
    <lineage>
        <taxon>Eukaryota</taxon>
        <taxon>Viridiplantae</taxon>
        <taxon>Streptophyta</taxon>
        <taxon>Embryophyta</taxon>
        <taxon>Tracheophyta</taxon>
        <taxon>Spermatophyta</taxon>
        <taxon>Magnoliopsida</taxon>
        <taxon>eudicotyledons</taxon>
        <taxon>Gunneridae</taxon>
        <taxon>Pentapetalae</taxon>
        <taxon>rosids</taxon>
        <taxon>malvids</taxon>
        <taxon>Malvales</taxon>
        <taxon>Malvaceae</taxon>
        <taxon>Malvoideae</taxon>
        <taxon>Hibiscus</taxon>
    </lineage>
</organism>
<comment type="similarity">
    <text evidence="3">Belongs to the fatty acid desaturase type 1 family.</text>
</comment>
<feature type="domain" description="Fatty acid desaturase N-terminal" evidence="12">
    <location>
        <begin position="2"/>
        <end position="28"/>
    </location>
</feature>